<dbReference type="PROSITE" id="PS51562">
    <property type="entry name" value="RNA_CAP0_MT"/>
    <property type="match status" value="1"/>
</dbReference>
<dbReference type="GO" id="GO:0004482">
    <property type="term" value="F:mRNA 5'-cap (guanine-N7-)-methyltransferase activity"/>
    <property type="evidence" value="ECO:0007669"/>
    <property type="project" value="UniProtKB-EC"/>
</dbReference>
<feature type="compositionally biased region" description="Basic and acidic residues" evidence="6">
    <location>
        <begin position="1131"/>
        <end position="1145"/>
    </location>
</feature>
<dbReference type="PANTHER" id="PTHR12189:SF2">
    <property type="entry name" value="MRNA CAP GUANINE-N7 METHYLTRANSFERASE"/>
    <property type="match status" value="1"/>
</dbReference>
<evidence type="ECO:0000256" key="3">
    <source>
        <dbReference type="ARBA" id="ARBA00022679"/>
    </source>
</evidence>
<keyword evidence="2" id="KW-0489">Methyltransferase</keyword>
<dbReference type="EMBL" id="MN739294">
    <property type="protein sequence ID" value="QHS97365.1"/>
    <property type="molecule type" value="Genomic_DNA"/>
</dbReference>
<dbReference type="GO" id="GO:0003723">
    <property type="term" value="F:RNA binding"/>
    <property type="evidence" value="ECO:0007669"/>
    <property type="project" value="UniProtKB-KW"/>
</dbReference>
<dbReference type="Gene3D" id="3.30.470.30">
    <property type="entry name" value="DNA ligase/mRNA capping enzyme"/>
    <property type="match status" value="1"/>
</dbReference>
<dbReference type="PANTHER" id="PTHR12189">
    <property type="entry name" value="MRNA GUANINE-7- METHYLTRANSFERASE"/>
    <property type="match status" value="1"/>
</dbReference>
<accession>A0A6C0BY61</accession>
<evidence type="ECO:0000256" key="1">
    <source>
        <dbReference type="ARBA" id="ARBA00011926"/>
    </source>
</evidence>
<dbReference type="InterPro" id="IPR004971">
    <property type="entry name" value="mRNA_G-N7_MeTrfase_dom"/>
</dbReference>
<feature type="compositionally biased region" description="Basic and acidic residues" evidence="6">
    <location>
        <begin position="1157"/>
        <end position="1174"/>
    </location>
</feature>
<feature type="domain" description="MRNA cap 0 methyltransferase" evidence="7">
    <location>
        <begin position="749"/>
        <end position="1075"/>
    </location>
</feature>
<dbReference type="GO" id="GO:0005524">
    <property type="term" value="F:ATP binding"/>
    <property type="evidence" value="ECO:0007669"/>
    <property type="project" value="InterPro"/>
</dbReference>
<dbReference type="GO" id="GO:0005634">
    <property type="term" value="C:nucleus"/>
    <property type="evidence" value="ECO:0007669"/>
    <property type="project" value="TreeGrafter"/>
</dbReference>
<dbReference type="Pfam" id="PF03291">
    <property type="entry name" value="mRNA_G-N7_MeTrfase"/>
    <property type="match status" value="1"/>
</dbReference>
<dbReference type="InterPro" id="IPR039753">
    <property type="entry name" value="RG7MT1"/>
</dbReference>
<reference evidence="8" key="1">
    <citation type="journal article" date="2020" name="Nature">
        <title>Giant virus diversity and host interactions through global metagenomics.</title>
        <authorList>
            <person name="Schulz F."/>
            <person name="Roux S."/>
            <person name="Paez-Espino D."/>
            <person name="Jungbluth S."/>
            <person name="Walsh D.A."/>
            <person name="Denef V.J."/>
            <person name="McMahon K.D."/>
            <person name="Konstantinidis K.T."/>
            <person name="Eloe-Fadrosh E.A."/>
            <person name="Kyrpides N.C."/>
            <person name="Woyke T."/>
        </authorList>
    </citation>
    <scope>NUCLEOTIDE SEQUENCE</scope>
    <source>
        <strain evidence="8">GVMAG-M-3300020169-51</strain>
    </source>
</reference>
<dbReference type="GO" id="GO:0004484">
    <property type="term" value="F:mRNA guanylyltransferase activity"/>
    <property type="evidence" value="ECO:0007669"/>
    <property type="project" value="InterPro"/>
</dbReference>
<keyword evidence="3" id="KW-0808">Transferase</keyword>
<proteinExistence type="predicted"/>
<dbReference type="AlphaFoldDB" id="A0A6C0BY61"/>
<name>A0A6C0BY61_9ZZZZ</name>
<dbReference type="SUPFAM" id="SSF53335">
    <property type="entry name" value="S-adenosyl-L-methionine-dependent methyltransferases"/>
    <property type="match status" value="1"/>
</dbReference>
<protein>
    <recommendedName>
        <fullName evidence="1">mRNA (guanine-N(7))-methyltransferase</fullName>
        <ecNumber evidence="1">2.1.1.56</ecNumber>
    </recommendedName>
</protein>
<keyword evidence="5" id="KW-0694">RNA-binding</keyword>
<evidence type="ECO:0000256" key="6">
    <source>
        <dbReference type="SAM" id="MobiDB-lite"/>
    </source>
</evidence>
<sequence length="1190" mass="138149">MEAAAESKSKLSNEELLNRYINTYLKSENIGDELEVRFGTKHWNPITQINFDNVIQKFKSLGFDVDNMNGSYHLNIQNEYTDANTGRARLSNIRTEIYNIHNIQQYCKTNNFNFNEPPDHISFTQKNYKVESENRLMPIDYNDFQFRVNYKVEKKLKSRFAIIQNMLQSWNSNKKTFRLIKRFTLTHDRYPLKVDCSIIKSSKKYPRSNRFIPEYRIESSGVFDNNETYEVEIELMKNHRNFPSMEKTITEQTKIMIFYLKKTIKQVLSALQNSNFPISYTEQEGILKDYMRILYKNKVPERRINSRDFIGPSSISLELENIRANMSDMSVSNIRNHYTVTDKADGMRKLLYIHKSGKCYLIDVNMNVQFSGNLCDSPEYFETIIDGEHILHDKAGKFINLFAAFDIYYIKKEDMRHHPFYKVEVEGGGESKTGQGNFNGKKRYRLEELSKTITDMSILPFIGKAPPMKINRKSFKYGLNNDIFKKCNEILKKHNEGLFEYEIDGLIFTPCDKGVGSNKIGEILAPKKKTWTASMKWKPPEFNTIDFLVTTKKIETGEDFIGTLFEDGSNFKSSSQVTQYKTLVLRVGFDENNPLHGYLNPCEDVIQGRNPSPNDEKNGGYKPVPFYPTEPSMNYPAYLCNIILEKTGGITHLLTEDKKQRFEDGMIVEFRFDKEADKYWQWKPIRVRYKKTAEFRAGGRNYGNAYHVAQSVWRSIHNPVTENIISTGYGIPDSVSIEDKYYDRKGAVSLTKSLRNFHNLYIKRKLIEGCSKRGDILIDQSVGKAGDLPKWIGSKLSFVFGLDIARDNIENRIDGACARYLNYKKRYSMMPDALFVRANSGLNIRSGDACFTDKGRLITRAVFGEGSKDETILGGGVYKQFAKGKDGFDIVSNQFSIHYFFENKLKLNNFLRNVSECCKLGGYFIGTSYDGKKLFQNLESKEVGESVKIIEQERKLWEITKRYDNVRLMDDETCLGYTIDVYQETINKTFSEYLVNYDYLVRILENYGFVPISKDEAREMNMPNSIGNFSEMFSKMEDDIRSGFIRRGNIKDALKMKAYEKKISFLNNYFIFKKVRDVNAREIAAALIGSQREADEPELPEIDEGKQALKKIERPKARKIKKKMKLFTISKPEEESSDKQEESKQKNPKKIKMKLTLKKEDSAGESKKSDEDKPKKRKRGRPRKIKLSEK</sequence>
<dbReference type="InterPro" id="IPR001339">
    <property type="entry name" value="mRNA_cap_enzyme_adenylation"/>
</dbReference>
<dbReference type="SUPFAM" id="SSF56091">
    <property type="entry name" value="DNA ligase/mRNA capping enzyme, catalytic domain"/>
    <property type="match status" value="1"/>
</dbReference>
<dbReference type="InterPro" id="IPR029063">
    <property type="entry name" value="SAM-dependent_MTases_sf"/>
</dbReference>
<evidence type="ECO:0000256" key="2">
    <source>
        <dbReference type="ARBA" id="ARBA00022603"/>
    </source>
</evidence>
<evidence type="ECO:0000259" key="7">
    <source>
        <dbReference type="PROSITE" id="PS51562"/>
    </source>
</evidence>
<evidence type="ECO:0000313" key="8">
    <source>
        <dbReference type="EMBL" id="QHS97365.1"/>
    </source>
</evidence>
<dbReference type="EC" id="2.1.1.56" evidence="1"/>
<dbReference type="Gene3D" id="2.40.50.140">
    <property type="entry name" value="Nucleic acid-binding proteins"/>
    <property type="match status" value="1"/>
</dbReference>
<feature type="region of interest" description="Disordered" evidence="6">
    <location>
        <begin position="1121"/>
        <end position="1190"/>
    </location>
</feature>
<feature type="compositionally biased region" description="Basic residues" evidence="6">
    <location>
        <begin position="1146"/>
        <end position="1156"/>
    </location>
</feature>
<dbReference type="Pfam" id="PF01331">
    <property type="entry name" value="mRNA_cap_enzyme"/>
    <property type="match status" value="1"/>
</dbReference>
<dbReference type="InterPro" id="IPR012340">
    <property type="entry name" value="NA-bd_OB-fold"/>
</dbReference>
<keyword evidence="4" id="KW-0949">S-adenosyl-L-methionine</keyword>
<evidence type="ECO:0000256" key="4">
    <source>
        <dbReference type="ARBA" id="ARBA00022691"/>
    </source>
</evidence>
<evidence type="ECO:0000256" key="5">
    <source>
        <dbReference type="ARBA" id="ARBA00022884"/>
    </source>
</evidence>
<organism evidence="8">
    <name type="scientific">viral metagenome</name>
    <dbReference type="NCBI Taxonomy" id="1070528"/>
    <lineage>
        <taxon>unclassified sequences</taxon>
        <taxon>metagenomes</taxon>
        <taxon>organismal metagenomes</taxon>
    </lineage>
</organism>
<dbReference type="Gene3D" id="3.40.50.150">
    <property type="entry name" value="Vaccinia Virus protein VP39"/>
    <property type="match status" value="1"/>
</dbReference>
<feature type="compositionally biased region" description="Basic residues" evidence="6">
    <location>
        <begin position="1175"/>
        <end position="1190"/>
    </location>
</feature>